<dbReference type="CDD" id="cd07247">
    <property type="entry name" value="SgaA_N_like"/>
    <property type="match status" value="2"/>
</dbReference>
<evidence type="ECO:0000313" key="2">
    <source>
        <dbReference type="EMBL" id="MFC7179801.1"/>
    </source>
</evidence>
<gene>
    <name evidence="2" type="ORF">ACFQMG_09525</name>
</gene>
<dbReference type="Gene3D" id="3.10.180.10">
    <property type="entry name" value="2,3-Dihydroxybiphenyl 1,2-Dioxygenase, domain 1"/>
    <property type="match status" value="2"/>
</dbReference>
<dbReference type="Pfam" id="PF00903">
    <property type="entry name" value="Glyoxalase"/>
    <property type="match status" value="1"/>
</dbReference>
<feature type="domain" description="VOC" evidence="1">
    <location>
        <begin position="8"/>
        <end position="122"/>
    </location>
</feature>
<dbReference type="Proteomes" id="UP001596435">
    <property type="component" value="Unassembled WGS sequence"/>
</dbReference>
<dbReference type="EMBL" id="JBHTAJ010000014">
    <property type="protein sequence ID" value="MFC7179801.1"/>
    <property type="molecule type" value="Genomic_DNA"/>
</dbReference>
<protein>
    <submittedName>
        <fullName evidence="2">VOC family protein</fullName>
    </submittedName>
</protein>
<dbReference type="InterPro" id="IPR029068">
    <property type="entry name" value="Glyas_Bleomycin-R_OHBP_Dase"/>
</dbReference>
<dbReference type="RefSeq" id="WP_380230874.1">
    <property type="nucleotide sequence ID" value="NZ_JBHSVH010000002.1"/>
</dbReference>
<comment type="caution">
    <text evidence="2">The sequence shown here is derived from an EMBL/GenBank/DDBJ whole genome shotgun (WGS) entry which is preliminary data.</text>
</comment>
<accession>A0ABW2FV99</accession>
<proteinExistence type="predicted"/>
<evidence type="ECO:0000313" key="3">
    <source>
        <dbReference type="Proteomes" id="UP001596435"/>
    </source>
</evidence>
<dbReference type="SUPFAM" id="SSF54593">
    <property type="entry name" value="Glyoxalase/Bleomycin resistance protein/Dihydroxybiphenyl dioxygenase"/>
    <property type="match status" value="2"/>
</dbReference>
<organism evidence="2 3">
    <name type="scientific">Kitasatospora paranensis</name>
    <dbReference type="NCBI Taxonomy" id="258053"/>
    <lineage>
        <taxon>Bacteria</taxon>
        <taxon>Bacillati</taxon>
        <taxon>Actinomycetota</taxon>
        <taxon>Actinomycetes</taxon>
        <taxon>Kitasatosporales</taxon>
        <taxon>Streptomycetaceae</taxon>
        <taxon>Kitasatospora</taxon>
    </lineage>
</organism>
<dbReference type="PROSITE" id="PS51819">
    <property type="entry name" value="VOC"/>
    <property type="match status" value="1"/>
</dbReference>
<keyword evidence="3" id="KW-1185">Reference proteome</keyword>
<dbReference type="InterPro" id="IPR004360">
    <property type="entry name" value="Glyas_Fos-R_dOase_dom"/>
</dbReference>
<dbReference type="PANTHER" id="PTHR33993:SF10">
    <property type="entry name" value="CONSERVED PROTEIN"/>
    <property type="match status" value="1"/>
</dbReference>
<sequence length="265" mass="28245">MAVQAEGTPCWADAMFTDLEGAKAFYGDVLGWTFGESASEFGNYTQAYRDGKAVAAIVPPMPGEQGTSAWVLYLASPDAAATAARIRAAGGEILMEPMKVGDFGTMLIAKEPSGAVFGVWQGDRHEGFEKVGEPGAYAWAELCTRDVAASDAFLSAAFPYRARKMADEHIDYRTYDIGQDPVLGRMEMGSDFPAGLPPFFCVYFGVDDCDAAVAKATELGATLRFGPMTSPFGRFAALTDPQNASFAVIDMGRTEGAMPELTDVS</sequence>
<dbReference type="InterPro" id="IPR052164">
    <property type="entry name" value="Anthracycline_SecMetBiosynth"/>
</dbReference>
<name>A0ABW2FV99_9ACTN</name>
<evidence type="ECO:0000259" key="1">
    <source>
        <dbReference type="PROSITE" id="PS51819"/>
    </source>
</evidence>
<dbReference type="InterPro" id="IPR037523">
    <property type="entry name" value="VOC_core"/>
</dbReference>
<reference evidence="3" key="1">
    <citation type="journal article" date="2019" name="Int. J. Syst. Evol. Microbiol.">
        <title>The Global Catalogue of Microorganisms (GCM) 10K type strain sequencing project: providing services to taxonomists for standard genome sequencing and annotation.</title>
        <authorList>
            <consortium name="The Broad Institute Genomics Platform"/>
            <consortium name="The Broad Institute Genome Sequencing Center for Infectious Disease"/>
            <person name="Wu L."/>
            <person name="Ma J."/>
        </authorList>
    </citation>
    <scope>NUCLEOTIDE SEQUENCE [LARGE SCALE GENOMIC DNA]</scope>
    <source>
        <strain evidence="3">CGMCC 1.12859</strain>
    </source>
</reference>
<dbReference type="PANTHER" id="PTHR33993">
    <property type="entry name" value="GLYOXALASE-RELATED"/>
    <property type="match status" value="1"/>
</dbReference>